<evidence type="ECO:0000256" key="1">
    <source>
        <dbReference type="SAM" id="Phobius"/>
    </source>
</evidence>
<dbReference type="Proteomes" id="UP000297693">
    <property type="component" value="Unassembled WGS sequence"/>
</dbReference>
<dbReference type="OrthoDB" id="9800141at2"/>
<feature type="transmembrane region" description="Helical" evidence="1">
    <location>
        <begin position="163"/>
        <end position="184"/>
    </location>
</feature>
<evidence type="ECO:0000313" key="3">
    <source>
        <dbReference type="EMBL" id="TGL61794.1"/>
    </source>
</evidence>
<protein>
    <submittedName>
        <fullName evidence="3">Sulfite exporter TauE/SafE family protein</fullName>
    </submittedName>
</protein>
<feature type="transmembrane region" description="Helical" evidence="1">
    <location>
        <begin position="196"/>
        <end position="214"/>
    </location>
</feature>
<sequence>MIQPELWALITTTFIFGLSSSLHCVTMCGPLICVVQAQSNGKSSLYLYQIGRLLSYALLGAMLGWLGKGANAIGEMKQIQSLSAILSLSLLCLVGLRLVFAKTKLTFLPSFNQILSPLFQYLKSKKLDWALGLTLGLFSAFLPCGILYPAYAVSFASGEISSGGLIMLGFFLGTFPTLFGFSLGIRWLQRKVEPKYAFYAGMALIVFSLLFLVLRVTHTVHSENCEHTDSSSIF</sequence>
<dbReference type="PANTHER" id="PTHR42208">
    <property type="entry name" value="HEAVY METAL TRANSPORTER-RELATED"/>
    <property type="match status" value="1"/>
</dbReference>
<comment type="caution">
    <text evidence="3">The sequence shown here is derived from an EMBL/GenBank/DDBJ whole genome shotgun (WGS) entry which is preliminary data.</text>
</comment>
<dbReference type="RefSeq" id="WP_135622268.1">
    <property type="nucleotide sequence ID" value="NZ_RQGD01000014.1"/>
</dbReference>
<organism evidence="3 4">
    <name type="scientific">Leptospira ognonensis</name>
    <dbReference type="NCBI Taxonomy" id="2484945"/>
    <lineage>
        <taxon>Bacteria</taxon>
        <taxon>Pseudomonadati</taxon>
        <taxon>Spirochaetota</taxon>
        <taxon>Spirochaetia</taxon>
        <taxon>Leptospirales</taxon>
        <taxon>Leptospiraceae</taxon>
        <taxon>Leptospira</taxon>
    </lineage>
</organism>
<reference evidence="3" key="1">
    <citation type="journal article" date="2019" name="PLoS Negl. Trop. Dis.">
        <title>Revisiting the worldwide diversity of Leptospira species in the environment.</title>
        <authorList>
            <person name="Vincent A.T."/>
            <person name="Schiettekatte O."/>
            <person name="Bourhy P."/>
            <person name="Veyrier F.J."/>
            <person name="Picardeau M."/>
        </authorList>
    </citation>
    <scope>NUCLEOTIDE SEQUENCE [LARGE SCALE GENOMIC DNA]</scope>
    <source>
        <strain evidence="3">201702476</strain>
    </source>
</reference>
<feature type="transmembrane region" description="Helical" evidence="1">
    <location>
        <begin position="6"/>
        <end position="33"/>
    </location>
</feature>
<proteinExistence type="predicted"/>
<dbReference type="EMBL" id="RQGD01000014">
    <property type="protein sequence ID" value="TGL61794.1"/>
    <property type="molecule type" value="Genomic_DNA"/>
</dbReference>
<feature type="transmembrane region" description="Helical" evidence="1">
    <location>
        <begin position="79"/>
        <end position="100"/>
    </location>
</feature>
<keyword evidence="1" id="KW-0812">Transmembrane</keyword>
<feature type="transmembrane region" description="Helical" evidence="1">
    <location>
        <begin position="45"/>
        <end position="67"/>
    </location>
</feature>
<keyword evidence="1" id="KW-0472">Membrane</keyword>
<accession>A0A4R9KAH4</accession>
<dbReference type="SUPFAM" id="SSF103473">
    <property type="entry name" value="MFS general substrate transporter"/>
    <property type="match status" value="1"/>
</dbReference>
<gene>
    <name evidence="3" type="ORF">EHQ58_04040</name>
</gene>
<dbReference type="Pfam" id="PF13386">
    <property type="entry name" value="DsbD_2"/>
    <property type="match status" value="1"/>
</dbReference>
<feature type="domain" description="Urease accessory protein UreH-like transmembrane" evidence="2">
    <location>
        <begin position="13"/>
        <end position="209"/>
    </location>
</feature>
<dbReference type="InterPro" id="IPR036259">
    <property type="entry name" value="MFS_trans_sf"/>
</dbReference>
<name>A0A4R9KAH4_9LEPT</name>
<keyword evidence="1" id="KW-1133">Transmembrane helix</keyword>
<dbReference type="PANTHER" id="PTHR42208:SF1">
    <property type="entry name" value="HEAVY METAL TRANSPORTER"/>
    <property type="match status" value="1"/>
</dbReference>
<keyword evidence="4" id="KW-1185">Reference proteome</keyword>
<dbReference type="AlphaFoldDB" id="A0A4R9KAH4"/>
<evidence type="ECO:0000313" key="4">
    <source>
        <dbReference type="Proteomes" id="UP000297693"/>
    </source>
</evidence>
<feature type="transmembrane region" description="Helical" evidence="1">
    <location>
        <begin position="129"/>
        <end position="151"/>
    </location>
</feature>
<dbReference type="InterPro" id="IPR039447">
    <property type="entry name" value="UreH-like_TM_dom"/>
</dbReference>
<evidence type="ECO:0000259" key="2">
    <source>
        <dbReference type="Pfam" id="PF13386"/>
    </source>
</evidence>